<keyword evidence="1 2" id="KW-0238">DNA-binding</keyword>
<keyword evidence="6" id="KW-1185">Reference proteome</keyword>
<sequence length="253" mass="28780">MDEKQTFNLIVGGFRMLDYNAVSGDVTWNSEVIARLSKSETLIFAALLKKLNQFSSKEELIEEGWPNKFVSPNSLAVAIKNIRKVLQETDGVFNIETVHRRGYILHGETDKIKYNMIAQQPPCNSSKNKNEINTESKTTESCSEDVDGAIIDMAEVNAKSIVQERHGSYFKQIFIKTLFSLYCVAILSLSIIYFFSSGELYCYQLNEKTKICGVFELNKSKQQSIADNIKNNYGIYLYGYDNNDQDIKVHSID</sequence>
<organism evidence="5 6">
    <name type="scientific">Aeromonas piscicola</name>
    <dbReference type="NCBI Taxonomy" id="600645"/>
    <lineage>
        <taxon>Bacteria</taxon>
        <taxon>Pseudomonadati</taxon>
        <taxon>Pseudomonadota</taxon>
        <taxon>Gammaproteobacteria</taxon>
        <taxon>Aeromonadales</taxon>
        <taxon>Aeromonadaceae</taxon>
        <taxon>Aeromonas</taxon>
    </lineage>
</organism>
<dbReference type="Proteomes" id="UP001168109">
    <property type="component" value="Unassembled WGS sequence"/>
</dbReference>
<evidence type="ECO:0000256" key="3">
    <source>
        <dbReference type="SAM" id="Phobius"/>
    </source>
</evidence>
<evidence type="ECO:0000313" key="5">
    <source>
        <dbReference type="EMBL" id="MDM5129536.1"/>
    </source>
</evidence>
<dbReference type="RefSeq" id="WP_290040326.1">
    <property type="nucleotide sequence ID" value="NZ_JAOPLU010000001.1"/>
</dbReference>
<feature type="transmembrane region" description="Helical" evidence="3">
    <location>
        <begin position="173"/>
        <end position="195"/>
    </location>
</feature>
<reference evidence="5" key="1">
    <citation type="submission" date="2024-05" db="EMBL/GenBank/DDBJ databases">
        <title>WGS of Aeromonas isolates.</title>
        <authorList>
            <person name="Lee H."/>
        </authorList>
    </citation>
    <scope>NUCLEOTIDE SEQUENCE</scope>
    <source>
        <strain evidence="5">LP308</strain>
    </source>
</reference>
<keyword evidence="3" id="KW-1133">Transmembrane helix</keyword>
<evidence type="ECO:0000259" key="4">
    <source>
        <dbReference type="PROSITE" id="PS51755"/>
    </source>
</evidence>
<keyword evidence="3" id="KW-0472">Membrane</keyword>
<dbReference type="EMBL" id="JAOPLU010000001">
    <property type="protein sequence ID" value="MDM5129536.1"/>
    <property type="molecule type" value="Genomic_DNA"/>
</dbReference>
<dbReference type="CDD" id="cd00383">
    <property type="entry name" value="trans_reg_C"/>
    <property type="match status" value="1"/>
</dbReference>
<evidence type="ECO:0000256" key="2">
    <source>
        <dbReference type="PROSITE-ProRule" id="PRU01091"/>
    </source>
</evidence>
<feature type="domain" description="OmpR/PhoB-type" evidence="4">
    <location>
        <begin position="7"/>
        <end position="107"/>
    </location>
</feature>
<evidence type="ECO:0000313" key="6">
    <source>
        <dbReference type="Proteomes" id="UP001168109"/>
    </source>
</evidence>
<accession>A0ABT7Q6H6</accession>
<dbReference type="SMART" id="SM00862">
    <property type="entry name" value="Trans_reg_C"/>
    <property type="match status" value="1"/>
</dbReference>
<dbReference type="InterPro" id="IPR016032">
    <property type="entry name" value="Sig_transdc_resp-reg_C-effctor"/>
</dbReference>
<feature type="DNA-binding region" description="OmpR/PhoB-type" evidence="2">
    <location>
        <begin position="7"/>
        <end position="107"/>
    </location>
</feature>
<name>A0ABT7Q6H6_9GAMM</name>
<dbReference type="InterPro" id="IPR001867">
    <property type="entry name" value="OmpR/PhoB-type_DNA-bd"/>
</dbReference>
<dbReference type="SUPFAM" id="SSF46894">
    <property type="entry name" value="C-terminal effector domain of the bipartite response regulators"/>
    <property type="match status" value="1"/>
</dbReference>
<proteinExistence type="predicted"/>
<gene>
    <name evidence="5" type="ORF">OB962_00765</name>
</gene>
<evidence type="ECO:0000256" key="1">
    <source>
        <dbReference type="ARBA" id="ARBA00023125"/>
    </source>
</evidence>
<keyword evidence="3" id="KW-0812">Transmembrane</keyword>
<dbReference type="Gene3D" id="1.10.10.10">
    <property type="entry name" value="Winged helix-like DNA-binding domain superfamily/Winged helix DNA-binding domain"/>
    <property type="match status" value="1"/>
</dbReference>
<dbReference type="Pfam" id="PF00486">
    <property type="entry name" value="Trans_reg_C"/>
    <property type="match status" value="1"/>
</dbReference>
<protein>
    <submittedName>
        <fullName evidence="5">Helix-turn-helix domain-containing protein</fullName>
    </submittedName>
</protein>
<dbReference type="PROSITE" id="PS51755">
    <property type="entry name" value="OMPR_PHOB"/>
    <property type="match status" value="1"/>
</dbReference>
<comment type="caution">
    <text evidence="5">The sequence shown here is derived from an EMBL/GenBank/DDBJ whole genome shotgun (WGS) entry which is preliminary data.</text>
</comment>
<dbReference type="InterPro" id="IPR036388">
    <property type="entry name" value="WH-like_DNA-bd_sf"/>
</dbReference>